<dbReference type="Pfam" id="PF22067">
    <property type="entry name" value="Cep192_D3"/>
    <property type="match status" value="1"/>
</dbReference>
<evidence type="ECO:0000313" key="4">
    <source>
        <dbReference type="EMBL" id="CEK53366.1"/>
    </source>
</evidence>
<dbReference type="InterPro" id="IPR054090">
    <property type="entry name" value="Cep192_Spd-2-like_dom"/>
</dbReference>
<dbReference type="GO" id="GO:0051298">
    <property type="term" value="P:centrosome duplication"/>
    <property type="evidence" value="ECO:0007669"/>
    <property type="project" value="InterPro"/>
</dbReference>
<dbReference type="GO" id="GO:0090222">
    <property type="term" value="P:centrosome-templated microtubule nucleation"/>
    <property type="evidence" value="ECO:0007669"/>
    <property type="project" value="InterPro"/>
</dbReference>
<dbReference type="GO" id="GO:0090307">
    <property type="term" value="P:mitotic spindle assembly"/>
    <property type="evidence" value="ECO:0007669"/>
    <property type="project" value="TreeGrafter"/>
</dbReference>
<dbReference type="InterPro" id="IPR054089">
    <property type="entry name" value="Cep192-like_D3"/>
</dbReference>
<name>A0A0B6YC15_9EUPU</name>
<sequence length="289" mass="31581">SAPPGKSGQGTLKVINSGNISMSVDMYFEPQRDNFSLSTDHVVVPAHGVSSVHVSFTPQPTRMTPNDNTVNVMLKSALAHHCISVIGKIKTTETKISGNTIAVNFGGVDLGQCQKKKFTFIPNNDTDVKVWLDQEGSVYKLLKEDGAFVECLDLSVVKNQVYTVWILFSPTEAVGYVAELKVQILYANRYIIPVNGYGGCSKLVVEKISQNEAGSKLLDIGLLSPGTSIVRKLTIRNVGLRCCFIQTKFCDLSHQEFQPSRATVMPSSLILSANETTDLLVKIIPTEKE</sequence>
<feature type="domain" description="Cep192-like" evidence="1">
    <location>
        <begin position="2"/>
        <end position="77"/>
    </location>
</feature>
<dbReference type="Pfam" id="PF22073">
    <property type="entry name" value="Cep192_D4"/>
    <property type="match status" value="1"/>
</dbReference>
<dbReference type="InterPro" id="IPR039103">
    <property type="entry name" value="Spd-2/CEP192"/>
</dbReference>
<dbReference type="AlphaFoldDB" id="A0A0B6YC15"/>
<feature type="non-terminal residue" evidence="4">
    <location>
        <position position="289"/>
    </location>
</feature>
<feature type="non-terminal residue" evidence="4">
    <location>
        <position position="1"/>
    </location>
</feature>
<gene>
    <name evidence="4" type="primary">ORF20060</name>
</gene>
<evidence type="ECO:0000259" key="2">
    <source>
        <dbReference type="Pfam" id="PF22073"/>
    </source>
</evidence>
<dbReference type="GO" id="GO:0071539">
    <property type="term" value="P:protein localization to centrosome"/>
    <property type="evidence" value="ECO:0007669"/>
    <property type="project" value="InterPro"/>
</dbReference>
<protein>
    <recommendedName>
        <fullName evidence="5">Abnormal spindle-like microcephaly-associated protein ASH domain-containing protein</fullName>
    </recommendedName>
</protein>
<feature type="domain" description="Cep192/Spd-2-like" evidence="2">
    <location>
        <begin position="95"/>
        <end position="199"/>
    </location>
</feature>
<dbReference type="PANTHER" id="PTHR16029">
    <property type="entry name" value="CENTROSOMAL PROTEIN OF 192 KDA"/>
    <property type="match status" value="1"/>
</dbReference>
<evidence type="ECO:0008006" key="5">
    <source>
        <dbReference type="Google" id="ProtNLM"/>
    </source>
</evidence>
<dbReference type="GO" id="GO:0005737">
    <property type="term" value="C:cytoplasm"/>
    <property type="evidence" value="ECO:0007669"/>
    <property type="project" value="TreeGrafter"/>
</dbReference>
<dbReference type="GO" id="GO:0005814">
    <property type="term" value="C:centriole"/>
    <property type="evidence" value="ECO:0007669"/>
    <property type="project" value="TreeGrafter"/>
</dbReference>
<dbReference type="Pfam" id="PF22074">
    <property type="entry name" value="Cep192_D5"/>
    <property type="match status" value="1"/>
</dbReference>
<proteinExistence type="predicted"/>
<evidence type="ECO:0000259" key="1">
    <source>
        <dbReference type="Pfam" id="PF22067"/>
    </source>
</evidence>
<reference evidence="4" key="1">
    <citation type="submission" date="2014-12" db="EMBL/GenBank/DDBJ databases">
        <title>Insight into the proteome of Arion vulgaris.</title>
        <authorList>
            <person name="Aradska J."/>
            <person name="Bulat T."/>
            <person name="Smidak R."/>
            <person name="Sarate P."/>
            <person name="Gangsoo J."/>
            <person name="Sialana F."/>
            <person name="Bilban M."/>
            <person name="Lubec G."/>
        </authorList>
    </citation>
    <scope>NUCLEOTIDE SEQUENCE</scope>
    <source>
        <tissue evidence="4">Skin</tissue>
    </source>
</reference>
<dbReference type="EMBL" id="HACG01006501">
    <property type="protein sequence ID" value="CEK53366.1"/>
    <property type="molecule type" value="Transcribed_RNA"/>
</dbReference>
<dbReference type="InterPro" id="IPR054091">
    <property type="entry name" value="Cep192-like_D5"/>
</dbReference>
<dbReference type="GO" id="GO:0000242">
    <property type="term" value="C:pericentriolar material"/>
    <property type="evidence" value="ECO:0007669"/>
    <property type="project" value="TreeGrafter"/>
</dbReference>
<accession>A0A0B6YC15</accession>
<organism evidence="4">
    <name type="scientific">Arion vulgaris</name>
    <dbReference type="NCBI Taxonomy" id="1028688"/>
    <lineage>
        <taxon>Eukaryota</taxon>
        <taxon>Metazoa</taxon>
        <taxon>Spiralia</taxon>
        <taxon>Lophotrochozoa</taxon>
        <taxon>Mollusca</taxon>
        <taxon>Gastropoda</taxon>
        <taxon>Heterobranchia</taxon>
        <taxon>Euthyneura</taxon>
        <taxon>Panpulmonata</taxon>
        <taxon>Eupulmonata</taxon>
        <taxon>Stylommatophora</taxon>
        <taxon>Helicina</taxon>
        <taxon>Arionoidea</taxon>
        <taxon>Arionidae</taxon>
        <taxon>Arion</taxon>
    </lineage>
</organism>
<evidence type="ECO:0000259" key="3">
    <source>
        <dbReference type="Pfam" id="PF22074"/>
    </source>
</evidence>
<dbReference type="PANTHER" id="PTHR16029:SF11">
    <property type="entry name" value="CENTROSOMAL PROTEIN OF 192 KDA"/>
    <property type="match status" value="1"/>
</dbReference>
<dbReference type="GO" id="GO:0019901">
    <property type="term" value="F:protein kinase binding"/>
    <property type="evidence" value="ECO:0007669"/>
    <property type="project" value="TreeGrafter"/>
</dbReference>
<feature type="domain" description="Cep192-like" evidence="3">
    <location>
        <begin position="212"/>
        <end position="289"/>
    </location>
</feature>